<dbReference type="AlphaFoldDB" id="A0A2T0B1R9"/>
<feature type="transmembrane region" description="Helical" evidence="1">
    <location>
        <begin position="54"/>
        <end position="76"/>
    </location>
</feature>
<reference evidence="2 3" key="1">
    <citation type="submission" date="2018-03" db="EMBL/GenBank/DDBJ databases">
        <title>Genome sequence of Clostridium liquoris DSM 100320.</title>
        <authorList>
            <person name="Poehlein A."/>
            <person name="Daniel R."/>
        </authorList>
    </citation>
    <scope>NUCLEOTIDE SEQUENCE [LARGE SCALE GENOMIC DNA]</scope>
    <source>
        <strain evidence="2 3">DSM 100320</strain>
    </source>
</reference>
<keyword evidence="3" id="KW-1185">Reference proteome</keyword>
<sequence length="166" mass="18349">MISTRIIVIGGLLTCLSVLFQSVPILFSEALVFITILSALPIYIIAKISPKAGAAGYIIAAILIMFLSAHEGLFFLCSNGIVGLSLGVCHHYTNKKLTIYAISSAALTIALSVMNFVIGIPVFGMKMPYSIYIQLGILLLFSWIYIIFYFYIANFFFKIINKVYKI</sequence>
<name>A0A2T0B1R9_9CLOT</name>
<dbReference type="EMBL" id="PVXO01000058">
    <property type="protein sequence ID" value="PRR77781.1"/>
    <property type="molecule type" value="Genomic_DNA"/>
</dbReference>
<dbReference type="Proteomes" id="UP000239706">
    <property type="component" value="Unassembled WGS sequence"/>
</dbReference>
<evidence type="ECO:0000313" key="3">
    <source>
        <dbReference type="Proteomes" id="UP000239706"/>
    </source>
</evidence>
<feature type="transmembrane region" description="Helical" evidence="1">
    <location>
        <begin position="129"/>
        <end position="152"/>
    </location>
</feature>
<dbReference type="OrthoDB" id="1955476at2"/>
<organism evidence="2 3">
    <name type="scientific">Clostridium liquoris</name>
    <dbReference type="NCBI Taxonomy" id="1289519"/>
    <lineage>
        <taxon>Bacteria</taxon>
        <taxon>Bacillati</taxon>
        <taxon>Bacillota</taxon>
        <taxon>Clostridia</taxon>
        <taxon>Eubacteriales</taxon>
        <taxon>Clostridiaceae</taxon>
        <taxon>Clostridium</taxon>
    </lineage>
</organism>
<gene>
    <name evidence="2" type="ORF">CLLI_21690</name>
</gene>
<dbReference type="RefSeq" id="WP_106064233.1">
    <property type="nucleotide sequence ID" value="NZ_PVXO01000058.1"/>
</dbReference>
<comment type="caution">
    <text evidence="2">The sequence shown here is derived from an EMBL/GenBank/DDBJ whole genome shotgun (WGS) entry which is preliminary data.</text>
</comment>
<proteinExistence type="predicted"/>
<evidence type="ECO:0008006" key="4">
    <source>
        <dbReference type="Google" id="ProtNLM"/>
    </source>
</evidence>
<feature type="transmembrane region" description="Helical" evidence="1">
    <location>
        <begin position="97"/>
        <end position="123"/>
    </location>
</feature>
<accession>A0A2T0B1R9</accession>
<keyword evidence="1" id="KW-1133">Transmembrane helix</keyword>
<evidence type="ECO:0000256" key="1">
    <source>
        <dbReference type="SAM" id="Phobius"/>
    </source>
</evidence>
<protein>
    <recommendedName>
        <fullName evidence="4">Rod shape-determining protein MreD</fullName>
    </recommendedName>
</protein>
<evidence type="ECO:0000313" key="2">
    <source>
        <dbReference type="EMBL" id="PRR77781.1"/>
    </source>
</evidence>
<keyword evidence="1" id="KW-0472">Membrane</keyword>
<feature type="transmembrane region" description="Helical" evidence="1">
    <location>
        <begin position="30"/>
        <end position="48"/>
    </location>
</feature>
<keyword evidence="1" id="KW-0812">Transmembrane</keyword>